<dbReference type="InterPro" id="IPR038078">
    <property type="entry name" value="PhoU-like_sf"/>
</dbReference>
<organism evidence="2 3">
    <name type="scientific">Pajaroellobacter abortibovis</name>
    <dbReference type="NCBI Taxonomy" id="1882918"/>
    <lineage>
        <taxon>Bacteria</taxon>
        <taxon>Pseudomonadati</taxon>
        <taxon>Myxococcota</taxon>
        <taxon>Polyangia</taxon>
        <taxon>Polyangiales</taxon>
        <taxon>Polyangiaceae</taxon>
    </lineage>
</organism>
<accession>A0A1L6MXK4</accession>
<dbReference type="Proteomes" id="UP000185544">
    <property type="component" value="Chromosome"/>
</dbReference>
<sequence>MKLQELIRLLLPKEEIFFNIIEQQTSIVYEAAQVLAHFSQNVFVNTTVRDTIQELEHQGDRLIQALEESLARTFITPIDREDIHKLAIELDDILDLINLTARSFFLYGVEQPSTPMKQLAGLLVESTAILKEAIPSLRKHDYTKLREIKRAVKKIEKEGDIIFREAMSNLFHDSHISAKVLLREKEILESLEAAIDHCEEVSEFLANLAVKHG</sequence>
<protein>
    <recommendedName>
        <fullName evidence="4">Phosphate transport regulator</fullName>
    </recommendedName>
</protein>
<keyword evidence="3" id="KW-1185">Reference proteome</keyword>
<dbReference type="OrthoDB" id="9797568at2"/>
<dbReference type="PANTHER" id="PTHR37298">
    <property type="entry name" value="UPF0111 PROTEIN YKAA"/>
    <property type="match status" value="1"/>
</dbReference>
<dbReference type="Pfam" id="PF01865">
    <property type="entry name" value="PhoU_div"/>
    <property type="match status" value="1"/>
</dbReference>
<evidence type="ECO:0000313" key="3">
    <source>
        <dbReference type="Proteomes" id="UP000185544"/>
    </source>
</evidence>
<dbReference type="SUPFAM" id="SSF109755">
    <property type="entry name" value="PhoU-like"/>
    <property type="match status" value="1"/>
</dbReference>
<dbReference type="InterPro" id="IPR052912">
    <property type="entry name" value="UPF0111_domain"/>
</dbReference>
<evidence type="ECO:0000313" key="2">
    <source>
        <dbReference type="EMBL" id="APS00227.1"/>
    </source>
</evidence>
<dbReference type="STRING" id="1882918.BCY86_05680"/>
<name>A0A1L6MXK4_9BACT</name>
<dbReference type="Gene3D" id="1.20.58.220">
    <property type="entry name" value="Phosphate transport system protein phou homolog 2, domain 2"/>
    <property type="match status" value="1"/>
</dbReference>
<evidence type="ECO:0000256" key="1">
    <source>
        <dbReference type="ARBA" id="ARBA00008591"/>
    </source>
</evidence>
<dbReference type="PANTHER" id="PTHR37298:SF1">
    <property type="entry name" value="UPF0111 PROTEIN YKAA"/>
    <property type="match status" value="1"/>
</dbReference>
<evidence type="ECO:0008006" key="4">
    <source>
        <dbReference type="Google" id="ProtNLM"/>
    </source>
</evidence>
<reference evidence="2 3" key="1">
    <citation type="submission" date="2016-08" db="EMBL/GenBank/DDBJ databases">
        <title>Identification and validation of antigenic proteins from Pajaroellobacter abortibovis using de-novo genome sequence assembly and reverse vaccinology.</title>
        <authorList>
            <person name="Welly B.T."/>
            <person name="Miller M.R."/>
            <person name="Stott J.L."/>
            <person name="Blanchard M.T."/>
            <person name="Islas-Trejo A.D."/>
            <person name="O'Rourke S.M."/>
            <person name="Young A.E."/>
            <person name="Medrano J.F."/>
            <person name="Van Eenennaam A.L."/>
        </authorList>
    </citation>
    <scope>NUCLEOTIDE SEQUENCE [LARGE SCALE GENOMIC DNA]</scope>
    <source>
        <strain evidence="2 3">BTF92-0548A/99-0131</strain>
    </source>
</reference>
<dbReference type="InterPro" id="IPR018445">
    <property type="entry name" value="Put_Phosphate_transp_reg"/>
</dbReference>
<dbReference type="KEGG" id="pabo:BCY86_05680"/>
<dbReference type="RefSeq" id="WP_075276891.1">
    <property type="nucleotide sequence ID" value="NZ_CP016908.1"/>
</dbReference>
<dbReference type="EMBL" id="CP016908">
    <property type="protein sequence ID" value="APS00227.1"/>
    <property type="molecule type" value="Genomic_DNA"/>
</dbReference>
<dbReference type="AlphaFoldDB" id="A0A1L6MXK4"/>
<proteinExistence type="inferred from homology"/>
<gene>
    <name evidence="2" type="ORF">BCY86_05680</name>
</gene>
<comment type="similarity">
    <text evidence="1">Belongs to the UPF0111 family.</text>
</comment>